<feature type="compositionally biased region" description="Basic and acidic residues" evidence="1">
    <location>
        <begin position="12"/>
        <end position="21"/>
    </location>
</feature>
<proteinExistence type="predicted"/>
<dbReference type="OrthoDB" id="5030918at2759"/>
<gene>
    <name evidence="2" type="ORF">B0T10DRAFT_465918</name>
</gene>
<accession>A0A9P9AL53</accession>
<reference evidence="2 3" key="1">
    <citation type="journal article" date="2021" name="Nat. Commun.">
        <title>Genetic determinants of endophytism in the Arabidopsis root mycobiome.</title>
        <authorList>
            <person name="Mesny F."/>
            <person name="Miyauchi S."/>
            <person name="Thiergart T."/>
            <person name="Pickel B."/>
            <person name="Atanasova L."/>
            <person name="Karlsson M."/>
            <person name="Huettel B."/>
            <person name="Barry K.W."/>
            <person name="Haridas S."/>
            <person name="Chen C."/>
            <person name="Bauer D."/>
            <person name="Andreopoulos W."/>
            <person name="Pangilinan J."/>
            <person name="LaButti K."/>
            <person name="Riley R."/>
            <person name="Lipzen A."/>
            <person name="Clum A."/>
            <person name="Drula E."/>
            <person name="Henrissat B."/>
            <person name="Kohler A."/>
            <person name="Grigoriev I.V."/>
            <person name="Martin F.M."/>
            <person name="Hacquard S."/>
        </authorList>
    </citation>
    <scope>NUCLEOTIDE SEQUENCE [LARGE SCALE GENOMIC DNA]</scope>
    <source>
        <strain evidence="2 3">MPI-CAGE-CH-0241</strain>
    </source>
</reference>
<keyword evidence="3" id="KW-1185">Reference proteome</keyword>
<sequence length="350" mass="38716">MPKTQKKQLGNLERDRGRQDNEGIVQELESPGANTILPTDWAFEAASFDDRAIRSMITALQSIASCSPAETTPSQRLHKQEGRCSRPTSCNADLASLRVDGQPPLKCGSNLTYLDYVTSYTENDKTRLVLADACLWQVSGLSFTQIMDSIVTDDQDSAGRQASNPAHRCCDPCVSPVGESASWERVDRYLNDWYSALPDTFEPCLKDSQPHREVHSHNIIPGFPLTGVQSCGALISGHFIANPMGAAALPLYHFARILYLLHSPLTKEYLSTGTGSTRLQSHRQFSRHIKYHAEEICATAVGLPSTAVLMHLIQPLRVAGLCLDSEESRSIIAEMLVDLQHRTGFTIVWY</sequence>
<evidence type="ECO:0000256" key="1">
    <source>
        <dbReference type="SAM" id="MobiDB-lite"/>
    </source>
</evidence>
<name>A0A9P9AL53_9HYPO</name>
<protein>
    <submittedName>
        <fullName evidence="2">Uncharacterized protein</fullName>
    </submittedName>
</protein>
<comment type="caution">
    <text evidence="2">The sequence shown here is derived from an EMBL/GenBank/DDBJ whole genome shotgun (WGS) entry which is preliminary data.</text>
</comment>
<dbReference type="EMBL" id="JAGPYM010000042">
    <property type="protein sequence ID" value="KAH6874041.1"/>
    <property type="molecule type" value="Genomic_DNA"/>
</dbReference>
<evidence type="ECO:0000313" key="2">
    <source>
        <dbReference type="EMBL" id="KAH6874041.1"/>
    </source>
</evidence>
<evidence type="ECO:0000313" key="3">
    <source>
        <dbReference type="Proteomes" id="UP000777438"/>
    </source>
</evidence>
<feature type="region of interest" description="Disordered" evidence="1">
    <location>
        <begin position="1"/>
        <end position="24"/>
    </location>
</feature>
<organism evidence="2 3">
    <name type="scientific">Thelonectria olida</name>
    <dbReference type="NCBI Taxonomy" id="1576542"/>
    <lineage>
        <taxon>Eukaryota</taxon>
        <taxon>Fungi</taxon>
        <taxon>Dikarya</taxon>
        <taxon>Ascomycota</taxon>
        <taxon>Pezizomycotina</taxon>
        <taxon>Sordariomycetes</taxon>
        <taxon>Hypocreomycetidae</taxon>
        <taxon>Hypocreales</taxon>
        <taxon>Nectriaceae</taxon>
        <taxon>Thelonectria</taxon>
    </lineage>
</organism>
<dbReference type="Proteomes" id="UP000777438">
    <property type="component" value="Unassembled WGS sequence"/>
</dbReference>
<dbReference type="AlphaFoldDB" id="A0A9P9AL53"/>